<protein>
    <submittedName>
        <fullName evidence="2">Uncharacterized protein</fullName>
    </submittedName>
</protein>
<sequence length="212" mass="24014">MDIRSASRPISGSVARSGAQAEGIVPPATVANEKPVPTVPEVDGEAGIKSPLEEFGPESVIKSYLDFLHARNITDDDIRDVLECLITSGNVSWRFELFDRIPVEFRVRPSWVDDYILELVDRETADNDRVSMMRYNNLVAVCNLAASMAAFRDETYRVETKEDFEKARKRVQDMPYIIQNALVNKLAVFDRTIAVATSDWAVKNFMRPRKEK</sequence>
<name>B6WQ25_9BACT</name>
<reference evidence="2 3" key="2">
    <citation type="submission" date="2008-10" db="EMBL/GenBank/DDBJ databases">
        <authorList>
            <person name="Fulton L."/>
            <person name="Clifton S."/>
            <person name="Fulton B."/>
            <person name="Xu J."/>
            <person name="Minx P."/>
            <person name="Pepin K.H."/>
            <person name="Johnson M."/>
            <person name="Bhonagiri V."/>
            <person name="Nash W.E."/>
            <person name="Mardis E.R."/>
            <person name="Wilson R.K."/>
        </authorList>
    </citation>
    <scope>NUCLEOTIDE SEQUENCE [LARGE SCALE GENOMIC DNA]</scope>
    <source>
        <strain evidence="2 3">ATCC 29098</strain>
    </source>
</reference>
<dbReference type="EMBL" id="ABXU01000007">
    <property type="protein sequence ID" value="EEB34928.1"/>
    <property type="molecule type" value="Genomic_DNA"/>
</dbReference>
<dbReference type="AlphaFoldDB" id="B6WQ25"/>
<dbReference type="OrthoDB" id="9984715at2"/>
<accession>B6WQ25</accession>
<dbReference type="HOGENOM" id="CLU_1298120_0_0_7"/>
<dbReference type="RefSeq" id="WP_006003711.1">
    <property type="nucleotide sequence ID" value="NZ_DS996351.1"/>
</dbReference>
<organism evidence="2 3">
    <name type="scientific">Desulfovibrio piger ATCC 29098</name>
    <dbReference type="NCBI Taxonomy" id="411464"/>
    <lineage>
        <taxon>Bacteria</taxon>
        <taxon>Pseudomonadati</taxon>
        <taxon>Thermodesulfobacteriota</taxon>
        <taxon>Desulfovibrionia</taxon>
        <taxon>Desulfovibrionales</taxon>
        <taxon>Desulfovibrionaceae</taxon>
        <taxon>Desulfovibrio</taxon>
    </lineage>
</organism>
<comment type="caution">
    <text evidence="2">The sequence shown here is derived from an EMBL/GenBank/DDBJ whole genome shotgun (WGS) entry which is preliminary data.</text>
</comment>
<evidence type="ECO:0000313" key="2">
    <source>
        <dbReference type="EMBL" id="EEB34928.1"/>
    </source>
</evidence>
<dbReference type="Proteomes" id="UP000003676">
    <property type="component" value="Unassembled WGS sequence"/>
</dbReference>
<gene>
    <name evidence="2" type="ORF">DESPIG_00148</name>
</gene>
<evidence type="ECO:0000256" key="1">
    <source>
        <dbReference type="SAM" id="MobiDB-lite"/>
    </source>
</evidence>
<evidence type="ECO:0000313" key="3">
    <source>
        <dbReference type="Proteomes" id="UP000003676"/>
    </source>
</evidence>
<feature type="region of interest" description="Disordered" evidence="1">
    <location>
        <begin position="1"/>
        <end position="51"/>
    </location>
</feature>
<proteinExistence type="predicted"/>
<reference evidence="2 3" key="1">
    <citation type="submission" date="2008-10" db="EMBL/GenBank/DDBJ databases">
        <title>Draft genome sequence of Desulvovibrio piger (ATCC 29098).</title>
        <authorList>
            <person name="Sudarsanam P."/>
            <person name="Ley R."/>
            <person name="Guruge J."/>
            <person name="Turnbaugh P.J."/>
            <person name="Mahowald M."/>
            <person name="Liep D."/>
            <person name="Gordon J."/>
        </authorList>
    </citation>
    <scope>NUCLEOTIDE SEQUENCE [LARGE SCALE GENOMIC DNA]</scope>
    <source>
        <strain evidence="2 3">ATCC 29098</strain>
    </source>
</reference>